<sequence>MSTLNHIKSLEREELTILKSTQHFPAVSGRNLVARSPNRQLINSAEQSRCSLR</sequence>
<gene>
    <name evidence="1" type="ORF">CASFOL_025100</name>
</gene>
<accession>A0ABD3CS18</accession>
<comment type="caution">
    <text evidence="1">The sequence shown here is derived from an EMBL/GenBank/DDBJ whole genome shotgun (WGS) entry which is preliminary data.</text>
</comment>
<evidence type="ECO:0000313" key="2">
    <source>
        <dbReference type="Proteomes" id="UP001632038"/>
    </source>
</evidence>
<name>A0ABD3CS18_9LAMI</name>
<dbReference type="AlphaFoldDB" id="A0ABD3CS18"/>
<keyword evidence="2" id="KW-1185">Reference proteome</keyword>
<organism evidence="1 2">
    <name type="scientific">Castilleja foliolosa</name>
    <dbReference type="NCBI Taxonomy" id="1961234"/>
    <lineage>
        <taxon>Eukaryota</taxon>
        <taxon>Viridiplantae</taxon>
        <taxon>Streptophyta</taxon>
        <taxon>Embryophyta</taxon>
        <taxon>Tracheophyta</taxon>
        <taxon>Spermatophyta</taxon>
        <taxon>Magnoliopsida</taxon>
        <taxon>eudicotyledons</taxon>
        <taxon>Gunneridae</taxon>
        <taxon>Pentapetalae</taxon>
        <taxon>asterids</taxon>
        <taxon>lamiids</taxon>
        <taxon>Lamiales</taxon>
        <taxon>Orobanchaceae</taxon>
        <taxon>Pedicularideae</taxon>
        <taxon>Castillejinae</taxon>
        <taxon>Castilleja</taxon>
    </lineage>
</organism>
<evidence type="ECO:0000313" key="1">
    <source>
        <dbReference type="EMBL" id="KAL3632116.1"/>
    </source>
</evidence>
<dbReference type="Proteomes" id="UP001632038">
    <property type="component" value="Unassembled WGS sequence"/>
</dbReference>
<reference evidence="2" key="1">
    <citation type="journal article" date="2024" name="IScience">
        <title>Strigolactones Initiate the Formation of Haustorium-like Structures in Castilleja.</title>
        <authorList>
            <person name="Buerger M."/>
            <person name="Peterson D."/>
            <person name="Chory J."/>
        </authorList>
    </citation>
    <scope>NUCLEOTIDE SEQUENCE [LARGE SCALE GENOMIC DNA]</scope>
</reference>
<dbReference type="EMBL" id="JAVIJP010000032">
    <property type="protein sequence ID" value="KAL3632116.1"/>
    <property type="molecule type" value="Genomic_DNA"/>
</dbReference>
<protein>
    <submittedName>
        <fullName evidence="1">Uncharacterized protein</fullName>
    </submittedName>
</protein>
<proteinExistence type="predicted"/>